<dbReference type="PANTHER" id="PTHR32465:SF0">
    <property type="entry name" value="BARDET-BIEDL SYNDROME 2 PROTEIN"/>
    <property type="match status" value="1"/>
</dbReference>
<dbReference type="EMBL" id="MU826283">
    <property type="protein sequence ID" value="KAJ7381547.1"/>
    <property type="molecule type" value="Genomic_DNA"/>
</dbReference>
<dbReference type="GO" id="GO:0043005">
    <property type="term" value="C:neuron projection"/>
    <property type="evidence" value="ECO:0007669"/>
    <property type="project" value="TreeGrafter"/>
</dbReference>
<keyword evidence="4" id="KW-1185">Reference proteome</keyword>
<dbReference type="GO" id="GO:0034464">
    <property type="term" value="C:BBSome"/>
    <property type="evidence" value="ECO:0007669"/>
    <property type="project" value="InterPro"/>
</dbReference>
<dbReference type="InterPro" id="IPR029333">
    <property type="entry name" value="BBS2_GAE_dom"/>
</dbReference>
<sequence length="267" mass="29877">SKNQAVTIHSFDLDSDGVPELITGWSNGKKETIELDVHLETDSVASVEGEGGEGRRSGSGPVTVWEVIPANTQLQTFPLGKSSQRAGSNLMWNSQSRTTNDTIILTVMISSQKCLFEGESHVVHPSQQSLYSSLQVPVFSLKRHSCESSHQSFCWAEIAGTHFQRCPNPNVFELPRQLPRFTLYIRNAQMVTLSPSHSCSFHINERVNRVVMWLNQNFLLPEEIESKDTDLDMMFLSLRTGNPLAIQMDTSGNVRTPYWTSLLISHA</sequence>
<dbReference type="Pfam" id="PF14782">
    <property type="entry name" value="BBS2_GAE"/>
    <property type="match status" value="1"/>
</dbReference>
<evidence type="ECO:0000259" key="2">
    <source>
        <dbReference type="Pfam" id="PF23350"/>
    </source>
</evidence>
<dbReference type="Pfam" id="PF23350">
    <property type="entry name" value="BBS2_pf"/>
    <property type="match status" value="1"/>
</dbReference>
<name>A0A9W9ZH06_9CNID</name>
<evidence type="ECO:0000313" key="3">
    <source>
        <dbReference type="EMBL" id="KAJ7381547.1"/>
    </source>
</evidence>
<organism evidence="3 4">
    <name type="scientific">Desmophyllum pertusum</name>
    <dbReference type="NCBI Taxonomy" id="174260"/>
    <lineage>
        <taxon>Eukaryota</taxon>
        <taxon>Metazoa</taxon>
        <taxon>Cnidaria</taxon>
        <taxon>Anthozoa</taxon>
        <taxon>Hexacorallia</taxon>
        <taxon>Scleractinia</taxon>
        <taxon>Caryophylliina</taxon>
        <taxon>Caryophylliidae</taxon>
        <taxon>Desmophyllum</taxon>
    </lineage>
</organism>
<evidence type="ECO:0000259" key="1">
    <source>
        <dbReference type="Pfam" id="PF14782"/>
    </source>
</evidence>
<dbReference type="GO" id="GO:0031514">
    <property type="term" value="C:motile cilium"/>
    <property type="evidence" value="ECO:0007669"/>
    <property type="project" value="TreeGrafter"/>
</dbReference>
<gene>
    <name evidence="3" type="primary">BBS2_5</name>
    <name evidence="3" type="ORF">OS493_040541</name>
</gene>
<dbReference type="GO" id="GO:1905515">
    <property type="term" value="P:non-motile cilium assembly"/>
    <property type="evidence" value="ECO:0007669"/>
    <property type="project" value="InterPro"/>
</dbReference>
<proteinExistence type="predicted"/>
<protein>
    <submittedName>
        <fullName evidence="3">Bardet-Biedl syndrome 2 protein</fullName>
    </submittedName>
</protein>
<dbReference type="InterPro" id="IPR016616">
    <property type="entry name" value="Bardet-Biedl_syndrome_2_prot"/>
</dbReference>
<dbReference type="InterPro" id="IPR055379">
    <property type="entry name" value="BBS2_pf_dom"/>
</dbReference>
<dbReference type="OrthoDB" id="2120021at2759"/>
<dbReference type="Proteomes" id="UP001163046">
    <property type="component" value="Unassembled WGS sequence"/>
</dbReference>
<dbReference type="GO" id="GO:0036064">
    <property type="term" value="C:ciliary basal body"/>
    <property type="evidence" value="ECO:0007669"/>
    <property type="project" value="TreeGrafter"/>
</dbReference>
<feature type="domain" description="BBS2 platform" evidence="2">
    <location>
        <begin position="188"/>
        <end position="255"/>
    </location>
</feature>
<accession>A0A9W9ZH06</accession>
<feature type="domain" description="BBS2 GAE" evidence="1">
    <location>
        <begin position="97"/>
        <end position="181"/>
    </location>
</feature>
<reference evidence="3" key="1">
    <citation type="submission" date="2023-01" db="EMBL/GenBank/DDBJ databases">
        <title>Genome assembly of the deep-sea coral Lophelia pertusa.</title>
        <authorList>
            <person name="Herrera S."/>
            <person name="Cordes E."/>
        </authorList>
    </citation>
    <scope>NUCLEOTIDE SEQUENCE</scope>
    <source>
        <strain evidence="3">USNM1676648</strain>
        <tissue evidence="3">Polyp</tissue>
    </source>
</reference>
<comment type="caution">
    <text evidence="3">The sequence shown here is derived from an EMBL/GenBank/DDBJ whole genome shotgun (WGS) entry which is preliminary data.</text>
</comment>
<dbReference type="AlphaFoldDB" id="A0A9W9ZH06"/>
<dbReference type="GO" id="GO:0016020">
    <property type="term" value="C:membrane"/>
    <property type="evidence" value="ECO:0007669"/>
    <property type="project" value="TreeGrafter"/>
</dbReference>
<feature type="non-terminal residue" evidence="3">
    <location>
        <position position="267"/>
    </location>
</feature>
<dbReference type="PANTHER" id="PTHR32465">
    <property type="entry name" value="BARDET-BIEDL SYNDROME 2 PROTEIN"/>
    <property type="match status" value="1"/>
</dbReference>
<evidence type="ECO:0000313" key="4">
    <source>
        <dbReference type="Proteomes" id="UP001163046"/>
    </source>
</evidence>